<keyword evidence="2" id="KW-1185">Reference proteome</keyword>
<evidence type="ECO:0000313" key="1">
    <source>
        <dbReference type="EMBL" id="GIY77792.1"/>
    </source>
</evidence>
<comment type="caution">
    <text evidence="1">The sequence shown here is derived from an EMBL/GenBank/DDBJ whole genome shotgun (WGS) entry which is preliminary data.</text>
</comment>
<evidence type="ECO:0000313" key="2">
    <source>
        <dbReference type="Proteomes" id="UP001054945"/>
    </source>
</evidence>
<proteinExistence type="predicted"/>
<reference evidence="1 2" key="1">
    <citation type="submission" date="2021-06" db="EMBL/GenBank/DDBJ databases">
        <title>Caerostris extrusa draft genome.</title>
        <authorList>
            <person name="Kono N."/>
            <person name="Arakawa K."/>
        </authorList>
    </citation>
    <scope>NUCLEOTIDE SEQUENCE [LARGE SCALE GENOMIC DNA]</scope>
</reference>
<sequence length="245" mass="26675">MSTSLFLEQCQNRNAGHIESHNSLDKTLRHTKERSGLGVQAGAVPDTCQPVAETWTDSLMESQKETKYLVEAGYVSCITVKSGGTKGQHTAMKQLQPKSAVHSGGSSCVVCGAWKSHQKHTVYNAYRSQKQPLGDSPAGETGNTCVAPDYCCSIITAGLCLSLLARPSQEVGRSTPDAHRVLAPRWTREDACLSRWLEPNGMGHSCRRLATGTEESRQEFFSGRTASDRSVERIPSAPFVYLLVC</sequence>
<dbReference type="EMBL" id="BPLR01015683">
    <property type="protein sequence ID" value="GIY77792.1"/>
    <property type="molecule type" value="Genomic_DNA"/>
</dbReference>
<gene>
    <name evidence="1" type="ORF">CEXT_256471</name>
</gene>
<name>A0AAV4W539_CAEEX</name>
<protein>
    <submittedName>
        <fullName evidence="1">Uncharacterized protein</fullName>
    </submittedName>
</protein>
<dbReference type="Proteomes" id="UP001054945">
    <property type="component" value="Unassembled WGS sequence"/>
</dbReference>
<accession>A0AAV4W539</accession>
<dbReference type="AlphaFoldDB" id="A0AAV4W539"/>
<organism evidence="1 2">
    <name type="scientific">Caerostris extrusa</name>
    <name type="common">Bark spider</name>
    <name type="synonym">Caerostris bankana</name>
    <dbReference type="NCBI Taxonomy" id="172846"/>
    <lineage>
        <taxon>Eukaryota</taxon>
        <taxon>Metazoa</taxon>
        <taxon>Ecdysozoa</taxon>
        <taxon>Arthropoda</taxon>
        <taxon>Chelicerata</taxon>
        <taxon>Arachnida</taxon>
        <taxon>Araneae</taxon>
        <taxon>Araneomorphae</taxon>
        <taxon>Entelegynae</taxon>
        <taxon>Araneoidea</taxon>
        <taxon>Araneidae</taxon>
        <taxon>Caerostris</taxon>
    </lineage>
</organism>